<name>A0A2K3KDG1_TRIPR</name>
<evidence type="ECO:0000313" key="2">
    <source>
        <dbReference type="EMBL" id="PNX64337.1"/>
    </source>
</evidence>
<evidence type="ECO:0000313" key="3">
    <source>
        <dbReference type="Proteomes" id="UP000236291"/>
    </source>
</evidence>
<evidence type="ECO:0000256" key="1">
    <source>
        <dbReference type="SAM" id="MobiDB-lite"/>
    </source>
</evidence>
<feature type="compositionally biased region" description="Basic and acidic residues" evidence="1">
    <location>
        <begin position="32"/>
        <end position="58"/>
    </location>
</feature>
<sequence length="88" mass="9618">MSETKMADWSATNQLVMSWLRLRLMPSLGGEHPSKKQKSEEVQKEKANKPSDGPKLDSVRAPARGSKVECPPSCFIRSISASSSPSCL</sequence>
<reference evidence="2 3" key="1">
    <citation type="journal article" date="2014" name="Am. J. Bot.">
        <title>Genome assembly and annotation for red clover (Trifolium pratense; Fabaceae).</title>
        <authorList>
            <person name="Istvanek J."/>
            <person name="Jaros M."/>
            <person name="Krenek A."/>
            <person name="Repkova J."/>
        </authorList>
    </citation>
    <scope>NUCLEOTIDE SEQUENCE [LARGE SCALE GENOMIC DNA]</scope>
    <source>
        <strain evidence="3">cv. Tatra</strain>
        <tissue evidence="2">Young leaves</tissue>
    </source>
</reference>
<organism evidence="2 3">
    <name type="scientific">Trifolium pratense</name>
    <name type="common">Red clover</name>
    <dbReference type="NCBI Taxonomy" id="57577"/>
    <lineage>
        <taxon>Eukaryota</taxon>
        <taxon>Viridiplantae</taxon>
        <taxon>Streptophyta</taxon>
        <taxon>Embryophyta</taxon>
        <taxon>Tracheophyta</taxon>
        <taxon>Spermatophyta</taxon>
        <taxon>Magnoliopsida</taxon>
        <taxon>eudicotyledons</taxon>
        <taxon>Gunneridae</taxon>
        <taxon>Pentapetalae</taxon>
        <taxon>rosids</taxon>
        <taxon>fabids</taxon>
        <taxon>Fabales</taxon>
        <taxon>Fabaceae</taxon>
        <taxon>Papilionoideae</taxon>
        <taxon>50 kb inversion clade</taxon>
        <taxon>NPAAA clade</taxon>
        <taxon>Hologalegina</taxon>
        <taxon>IRL clade</taxon>
        <taxon>Trifolieae</taxon>
        <taxon>Trifolium</taxon>
    </lineage>
</organism>
<comment type="caution">
    <text evidence="2">The sequence shown here is derived from an EMBL/GenBank/DDBJ whole genome shotgun (WGS) entry which is preliminary data.</text>
</comment>
<dbReference type="Proteomes" id="UP000236291">
    <property type="component" value="Unassembled WGS sequence"/>
</dbReference>
<gene>
    <name evidence="2" type="ORF">L195_g053965</name>
</gene>
<dbReference type="EMBL" id="ASHM01092773">
    <property type="protein sequence ID" value="PNX64337.1"/>
    <property type="molecule type" value="Genomic_DNA"/>
</dbReference>
<dbReference type="AlphaFoldDB" id="A0A2K3KDG1"/>
<feature type="region of interest" description="Disordered" evidence="1">
    <location>
        <begin position="27"/>
        <end position="71"/>
    </location>
</feature>
<protein>
    <submittedName>
        <fullName evidence="2">Uncharacterized protein</fullName>
    </submittedName>
</protein>
<accession>A0A2K3KDG1</accession>
<reference evidence="2 3" key="2">
    <citation type="journal article" date="2017" name="Front. Plant Sci.">
        <title>Gene Classification and Mining of Molecular Markers Useful in Red Clover (Trifolium pratense) Breeding.</title>
        <authorList>
            <person name="Istvanek J."/>
            <person name="Dluhosova J."/>
            <person name="Dluhos P."/>
            <person name="Patkova L."/>
            <person name="Nedelnik J."/>
            <person name="Repkova J."/>
        </authorList>
    </citation>
    <scope>NUCLEOTIDE SEQUENCE [LARGE SCALE GENOMIC DNA]</scope>
    <source>
        <strain evidence="3">cv. Tatra</strain>
        <tissue evidence="2">Young leaves</tissue>
    </source>
</reference>
<proteinExistence type="predicted"/>